<dbReference type="AlphaFoldDB" id="I0WUD3"/>
<evidence type="ECO:0000313" key="2">
    <source>
        <dbReference type="EMBL" id="EID79999.1"/>
    </source>
</evidence>
<comment type="caution">
    <text evidence="2">The sequence shown here is derived from an EMBL/GenBank/DDBJ whole genome shotgun (WGS) entry which is preliminary data.</text>
</comment>
<dbReference type="PATRIC" id="fig|1165867.3.peg.2111"/>
<reference evidence="2 3" key="1">
    <citation type="journal article" date="2012" name="J. Bacteriol.">
        <title>Draft genome sequence of the nitrophenol-degrading actinomycete Rhodococcus imtechensis RKJ300.</title>
        <authorList>
            <person name="Vikram S."/>
            <person name="Kumar S."/>
            <person name="Subramanian S."/>
            <person name="Raghava G.P."/>
        </authorList>
    </citation>
    <scope>NUCLEOTIDE SEQUENCE [LARGE SCALE GENOMIC DNA]</scope>
    <source>
        <strain evidence="2 3">RKJ300</strain>
    </source>
</reference>
<organism evidence="2 3">
    <name type="scientific">Rhodococcus opacus RKJ300 = JCM 13270</name>
    <dbReference type="NCBI Taxonomy" id="1165867"/>
    <lineage>
        <taxon>Bacteria</taxon>
        <taxon>Bacillati</taxon>
        <taxon>Actinomycetota</taxon>
        <taxon>Actinomycetes</taxon>
        <taxon>Mycobacteriales</taxon>
        <taxon>Nocardiaceae</taxon>
        <taxon>Rhodococcus</taxon>
    </lineage>
</organism>
<feature type="region of interest" description="Disordered" evidence="1">
    <location>
        <begin position="38"/>
        <end position="68"/>
    </location>
</feature>
<evidence type="ECO:0000256" key="1">
    <source>
        <dbReference type="SAM" id="MobiDB-lite"/>
    </source>
</evidence>
<accession>I0WUD3</accession>
<evidence type="ECO:0000313" key="3">
    <source>
        <dbReference type="Proteomes" id="UP000006447"/>
    </source>
</evidence>
<gene>
    <name evidence="2" type="ORF">W59_10399</name>
</gene>
<sequence>MGDPQLHWRPESNTVTAPATQGIADLVRTARRAVRTYARIGSSASHRTDGLTTGRPDSRAPSYDTGKR</sequence>
<dbReference type="Proteomes" id="UP000006447">
    <property type="component" value="Unassembled WGS sequence"/>
</dbReference>
<dbReference type="EMBL" id="AJJH01000045">
    <property type="protein sequence ID" value="EID79999.1"/>
    <property type="molecule type" value="Genomic_DNA"/>
</dbReference>
<proteinExistence type="predicted"/>
<protein>
    <submittedName>
        <fullName evidence="2">Uncharacterized protein</fullName>
    </submittedName>
</protein>
<dbReference type="RefSeq" id="WP_007297114.1">
    <property type="nucleotide sequence ID" value="NZ_AJJH01000045.1"/>
</dbReference>
<name>I0WUD3_RHOOP</name>